<reference evidence="1 2" key="1">
    <citation type="submission" date="2019-07" db="EMBL/GenBank/DDBJ databases">
        <title>De Novo Assembly of kiwifruit Actinidia rufa.</title>
        <authorList>
            <person name="Sugita-Konishi S."/>
            <person name="Sato K."/>
            <person name="Mori E."/>
            <person name="Abe Y."/>
            <person name="Kisaki G."/>
            <person name="Hamano K."/>
            <person name="Suezawa K."/>
            <person name="Otani M."/>
            <person name="Fukuda T."/>
            <person name="Manabe T."/>
            <person name="Gomi K."/>
            <person name="Tabuchi M."/>
            <person name="Akimitsu K."/>
            <person name="Kataoka I."/>
        </authorList>
    </citation>
    <scope>NUCLEOTIDE SEQUENCE [LARGE SCALE GENOMIC DNA]</scope>
    <source>
        <strain evidence="2">cv. Fuchu</strain>
    </source>
</reference>
<accession>A0A7J0ENU7</accession>
<sequence>MTKTHFTKNQLESKIAANQIPTDTVVISDSKPTEMRKDVLAEEGLRVKHDMFFKAQVVHLEGMIKCHLKSQLSAIKCQRITSAREAPYALLVCQEGSAIQRQRRKKSGKWIRFSGSRVSFHFFDYFYKEMNRRLFDFHYLLDFIFLLSVNNIQSRNLSSSDIIDKDLGCDIAMELPFFTKAVFMKEGGERMESERNEGFELEKFEGG</sequence>
<keyword evidence="2" id="KW-1185">Reference proteome</keyword>
<gene>
    <name evidence="1" type="ORF">Acr_06g0001130</name>
</gene>
<dbReference type="Proteomes" id="UP000585474">
    <property type="component" value="Unassembled WGS sequence"/>
</dbReference>
<name>A0A7J0ENU7_9ERIC</name>
<proteinExistence type="predicted"/>
<dbReference type="EMBL" id="BJWL01000006">
    <property type="protein sequence ID" value="GFY88173.1"/>
    <property type="molecule type" value="Genomic_DNA"/>
</dbReference>
<evidence type="ECO:0000313" key="2">
    <source>
        <dbReference type="Proteomes" id="UP000585474"/>
    </source>
</evidence>
<protein>
    <submittedName>
        <fullName evidence="1">Uncharacterized protein</fullName>
    </submittedName>
</protein>
<dbReference type="AlphaFoldDB" id="A0A7J0ENU7"/>
<organism evidence="1 2">
    <name type="scientific">Actinidia rufa</name>
    <dbReference type="NCBI Taxonomy" id="165716"/>
    <lineage>
        <taxon>Eukaryota</taxon>
        <taxon>Viridiplantae</taxon>
        <taxon>Streptophyta</taxon>
        <taxon>Embryophyta</taxon>
        <taxon>Tracheophyta</taxon>
        <taxon>Spermatophyta</taxon>
        <taxon>Magnoliopsida</taxon>
        <taxon>eudicotyledons</taxon>
        <taxon>Gunneridae</taxon>
        <taxon>Pentapetalae</taxon>
        <taxon>asterids</taxon>
        <taxon>Ericales</taxon>
        <taxon>Actinidiaceae</taxon>
        <taxon>Actinidia</taxon>
    </lineage>
</organism>
<comment type="caution">
    <text evidence="1">The sequence shown here is derived from an EMBL/GenBank/DDBJ whole genome shotgun (WGS) entry which is preliminary data.</text>
</comment>
<evidence type="ECO:0000313" key="1">
    <source>
        <dbReference type="EMBL" id="GFY88173.1"/>
    </source>
</evidence>